<keyword evidence="3" id="KW-1185">Reference proteome</keyword>
<accession>A0A521BLR7</accession>
<sequence length="362" mass="39173">MKNHVRALIAFLVFTLIMSPVAMGLADATGLPLAVVGLAIIASTVVAIKYAPQNSRYAKCGVEVEIWANYIIERLWKDNAFLKTVYSDDDYVLAGKVVHIPQPGSAPAVVKNRTSFPATAVGRTDTDVNYSLDVYTTTPTHIQDAEKIELSYNKIDSVFGDHAGALAETIGDDIIVKWLTSIAADSKLLTTGGATAGTAPSATGNRKLFVHDDLRRAMTKLNVQGISKMDRNALLPSNMLDQLIQSLSNTQYRDFSQYMDAKNGIIGKLYGFNILERSAVAVSDAANVVKPLGAAAAATDNEVAVIYQKDTVTRALGQVKFFENPNDPQYYGDVYSALVRMGGRRRRSDDAGIIMINQDASA</sequence>
<organism evidence="2 3">
    <name type="scientific">Solitalea koreensis</name>
    <dbReference type="NCBI Taxonomy" id="543615"/>
    <lineage>
        <taxon>Bacteria</taxon>
        <taxon>Pseudomonadati</taxon>
        <taxon>Bacteroidota</taxon>
        <taxon>Sphingobacteriia</taxon>
        <taxon>Sphingobacteriales</taxon>
        <taxon>Sphingobacteriaceae</taxon>
        <taxon>Solitalea</taxon>
    </lineage>
</organism>
<evidence type="ECO:0000313" key="2">
    <source>
        <dbReference type="EMBL" id="SMO48094.1"/>
    </source>
</evidence>
<dbReference type="EMBL" id="FXSZ01000002">
    <property type="protein sequence ID" value="SMO48094.1"/>
    <property type="molecule type" value="Genomic_DNA"/>
</dbReference>
<feature type="transmembrane region" description="Helical" evidence="1">
    <location>
        <begin position="34"/>
        <end position="51"/>
    </location>
</feature>
<dbReference type="OrthoDB" id="1228719at2"/>
<evidence type="ECO:0000313" key="3">
    <source>
        <dbReference type="Proteomes" id="UP000315971"/>
    </source>
</evidence>
<keyword evidence="1" id="KW-0472">Membrane</keyword>
<reference evidence="2 3" key="1">
    <citation type="submission" date="2017-05" db="EMBL/GenBank/DDBJ databases">
        <authorList>
            <person name="Varghese N."/>
            <person name="Submissions S."/>
        </authorList>
    </citation>
    <scope>NUCLEOTIDE SEQUENCE [LARGE SCALE GENOMIC DNA]</scope>
    <source>
        <strain evidence="2 3">DSM 21342</strain>
    </source>
</reference>
<evidence type="ECO:0008006" key="4">
    <source>
        <dbReference type="Google" id="ProtNLM"/>
    </source>
</evidence>
<gene>
    <name evidence="2" type="ORF">SAMN06265350_102327</name>
</gene>
<evidence type="ECO:0000256" key="1">
    <source>
        <dbReference type="SAM" id="Phobius"/>
    </source>
</evidence>
<dbReference type="Proteomes" id="UP000315971">
    <property type="component" value="Unassembled WGS sequence"/>
</dbReference>
<proteinExistence type="predicted"/>
<dbReference type="AlphaFoldDB" id="A0A521BLR7"/>
<protein>
    <recommendedName>
        <fullName evidence="4">Phage major capsid protein, HK97 family</fullName>
    </recommendedName>
</protein>
<dbReference type="RefSeq" id="WP_142601911.1">
    <property type="nucleotide sequence ID" value="NZ_FXSZ01000002.1"/>
</dbReference>
<name>A0A521BLR7_9SPHI</name>
<keyword evidence="1" id="KW-0812">Transmembrane</keyword>
<keyword evidence="1" id="KW-1133">Transmembrane helix</keyword>